<gene>
    <name evidence="3" type="ORF">DT594_02585</name>
</gene>
<dbReference type="Proteomes" id="UP000463138">
    <property type="component" value="Unassembled WGS sequence"/>
</dbReference>
<evidence type="ECO:0000256" key="1">
    <source>
        <dbReference type="ARBA" id="ARBA00008542"/>
    </source>
</evidence>
<dbReference type="OrthoDB" id="9792284at2"/>
<dbReference type="Pfam" id="PF01965">
    <property type="entry name" value="DJ-1_PfpI"/>
    <property type="match status" value="1"/>
</dbReference>
<evidence type="ECO:0000313" key="3">
    <source>
        <dbReference type="EMBL" id="KAA0696264.1"/>
    </source>
</evidence>
<reference evidence="3 4" key="1">
    <citation type="submission" date="2018-07" db="EMBL/GenBank/DDBJ databases">
        <title>Pseudomonas laoshanensis sp. nov., isolated from soil.</title>
        <authorList>
            <person name="Sun J."/>
            <person name="Yu L."/>
            <person name="Wang M."/>
            <person name="Zhang C."/>
        </authorList>
    </citation>
    <scope>NUCLEOTIDE SEQUENCE [LARGE SCALE GENOMIC DNA]</scope>
    <source>
        <strain evidence="3 4">Y22</strain>
    </source>
</reference>
<dbReference type="InterPro" id="IPR006286">
    <property type="entry name" value="C56_PfpI-like"/>
</dbReference>
<comment type="similarity">
    <text evidence="1">Belongs to the peptidase C56 family.</text>
</comment>
<keyword evidence="3" id="KW-0808">Transferase</keyword>
<organism evidence="3 4">
    <name type="scientific">Halopseudomonas laoshanensis</name>
    <dbReference type="NCBI Taxonomy" id="2268758"/>
    <lineage>
        <taxon>Bacteria</taxon>
        <taxon>Pseudomonadati</taxon>
        <taxon>Pseudomonadota</taxon>
        <taxon>Gammaproteobacteria</taxon>
        <taxon>Pseudomonadales</taxon>
        <taxon>Pseudomonadaceae</taxon>
        <taxon>Halopseudomonas</taxon>
    </lineage>
</organism>
<name>A0A7V7GVQ6_9GAMM</name>
<dbReference type="InterPro" id="IPR029062">
    <property type="entry name" value="Class_I_gatase-like"/>
</dbReference>
<evidence type="ECO:0000313" key="4">
    <source>
        <dbReference type="Proteomes" id="UP000463138"/>
    </source>
</evidence>
<dbReference type="SUPFAM" id="SSF52317">
    <property type="entry name" value="Class I glutamine amidotransferase-like"/>
    <property type="match status" value="1"/>
</dbReference>
<sequence length="178" mass="18725">MSNALQGKHVAILVTDGFEQVELTSPRDALKAAGASVDILADKSGKVEGWNHDKPADSFTVDKTFENASLADYDAIVLPGGVFNSDNIRMDTDAQSLVLEAAGSGKPIAVICHGAWILASTDLVRGKTITSFPSLKDDLTNAGADWVDQEVVVDGELISSRTPDDLPAFNKALVAALS</sequence>
<comment type="caution">
    <text evidence="3">The sequence shown here is derived from an EMBL/GenBank/DDBJ whole genome shotgun (WGS) entry which is preliminary data.</text>
</comment>
<dbReference type="NCBIfam" id="TIGR01382">
    <property type="entry name" value="PfpI"/>
    <property type="match status" value="1"/>
</dbReference>
<evidence type="ECO:0000259" key="2">
    <source>
        <dbReference type="Pfam" id="PF01965"/>
    </source>
</evidence>
<proteinExistence type="inferred from homology"/>
<keyword evidence="3" id="KW-0315">Glutamine amidotransferase</keyword>
<dbReference type="Gene3D" id="3.40.50.880">
    <property type="match status" value="1"/>
</dbReference>
<dbReference type="RefSeq" id="WP_149331229.1">
    <property type="nucleotide sequence ID" value="NZ_JBHOFR010000003.1"/>
</dbReference>
<keyword evidence="4" id="KW-1185">Reference proteome</keyword>
<dbReference type="PANTHER" id="PTHR42733">
    <property type="entry name" value="DJ-1 PROTEIN"/>
    <property type="match status" value="1"/>
</dbReference>
<accession>A0A7V7GVQ6</accession>
<dbReference type="EMBL" id="QOVF01000001">
    <property type="protein sequence ID" value="KAA0696264.1"/>
    <property type="molecule type" value="Genomic_DNA"/>
</dbReference>
<feature type="domain" description="DJ-1/PfpI" evidence="2">
    <location>
        <begin position="8"/>
        <end position="175"/>
    </location>
</feature>
<dbReference type="AlphaFoldDB" id="A0A7V7GVQ6"/>
<dbReference type="PANTHER" id="PTHR42733:SF12">
    <property type="entry name" value="PROTEINASE"/>
    <property type="match status" value="1"/>
</dbReference>
<dbReference type="CDD" id="cd03134">
    <property type="entry name" value="GATase1_PfpI_like"/>
    <property type="match status" value="1"/>
</dbReference>
<protein>
    <submittedName>
        <fullName evidence="3">Type 1 glutamine amidotransferase</fullName>
    </submittedName>
</protein>
<dbReference type="InterPro" id="IPR002818">
    <property type="entry name" value="DJ-1/PfpI"/>
</dbReference>
<dbReference type="PROSITE" id="PS51276">
    <property type="entry name" value="PEPTIDASE_C56_PFPI"/>
    <property type="match status" value="1"/>
</dbReference>
<dbReference type="GO" id="GO:0016740">
    <property type="term" value="F:transferase activity"/>
    <property type="evidence" value="ECO:0007669"/>
    <property type="project" value="UniProtKB-KW"/>
</dbReference>